<dbReference type="AlphaFoldDB" id="A0A0J9E2N0"/>
<dbReference type="PROSITE" id="PS51257">
    <property type="entry name" value="PROKAR_LIPOPROTEIN"/>
    <property type="match status" value="1"/>
</dbReference>
<dbReference type="EMBL" id="LFTY01000002">
    <property type="protein sequence ID" value="KMW56995.1"/>
    <property type="molecule type" value="Genomic_DNA"/>
</dbReference>
<dbReference type="InterPro" id="IPR010342">
    <property type="entry name" value="DUF938"/>
</dbReference>
<dbReference type="PATRIC" id="fig|1675527.3.peg.2054"/>
<dbReference type="STRING" id="1675527.AIOL_001953"/>
<gene>
    <name evidence="1" type="ORF">AIOL_001953</name>
</gene>
<dbReference type="InterPro" id="IPR029063">
    <property type="entry name" value="SAM-dependent_MTases_sf"/>
</dbReference>
<dbReference type="Pfam" id="PF06080">
    <property type="entry name" value="DUF938"/>
    <property type="match status" value="1"/>
</dbReference>
<evidence type="ECO:0000313" key="1">
    <source>
        <dbReference type="EMBL" id="KMW56995.1"/>
    </source>
</evidence>
<protein>
    <recommendedName>
        <fullName evidence="3">SAM-dependent methyltransferase</fullName>
    </recommendedName>
</protein>
<name>A0A0J9E2N0_9RHOB</name>
<reference evidence="1 2" key="1">
    <citation type="submission" date="2015-06" db="EMBL/GenBank/DDBJ databases">
        <title>Draft genome sequence of an Alphaproteobacteria species associated to the Mediterranean sponge Oscarella lobularis.</title>
        <authorList>
            <person name="Jourda C."/>
            <person name="Santini S."/>
            <person name="Claverie J.-M."/>
        </authorList>
    </citation>
    <scope>NUCLEOTIDE SEQUENCE [LARGE SCALE GENOMIC DNA]</scope>
    <source>
        <strain evidence="1">IGS</strain>
    </source>
</reference>
<dbReference type="SUPFAM" id="SSF53335">
    <property type="entry name" value="S-adenosyl-L-methionine-dependent methyltransferases"/>
    <property type="match status" value="1"/>
</dbReference>
<dbReference type="Gene3D" id="3.40.50.150">
    <property type="entry name" value="Vaccinia Virus protein VP39"/>
    <property type="match status" value="1"/>
</dbReference>
<sequence length="195" mass="20513">MFERNSPPIVAALVPLLGACRGTVLEIGSGTGQHAGACQLAFPQLTWQPSDREPQHRASIAAWRAQLRLEPRAALDIDAATDWAPLVADLAPLDAVIAMNVIHIAPFAVAKGILRGAARTLGSGGLCLLYGPFKEDGAHTGAGNATFDERLRAENPAWGIRDIGEVAEMAAAEGFAPPDVTVMPANNRLVTLHLS</sequence>
<comment type="caution">
    <text evidence="1">The sequence shown here is derived from an EMBL/GenBank/DDBJ whole genome shotgun (WGS) entry which is preliminary data.</text>
</comment>
<keyword evidence="2" id="KW-1185">Reference proteome</keyword>
<evidence type="ECO:0008006" key="3">
    <source>
        <dbReference type="Google" id="ProtNLM"/>
    </source>
</evidence>
<dbReference type="PANTHER" id="PTHR20974">
    <property type="entry name" value="UPF0585 PROTEIN CG18661"/>
    <property type="match status" value="1"/>
</dbReference>
<evidence type="ECO:0000313" key="2">
    <source>
        <dbReference type="Proteomes" id="UP000037178"/>
    </source>
</evidence>
<dbReference type="Proteomes" id="UP000037178">
    <property type="component" value="Unassembled WGS sequence"/>
</dbReference>
<proteinExistence type="predicted"/>
<dbReference type="PANTHER" id="PTHR20974:SF0">
    <property type="entry name" value="UPF0585 PROTEIN CG18661"/>
    <property type="match status" value="1"/>
</dbReference>
<organism evidence="1 2">
    <name type="scientific">Candidatus Rhodobacter oscarellae</name>
    <dbReference type="NCBI Taxonomy" id="1675527"/>
    <lineage>
        <taxon>Bacteria</taxon>
        <taxon>Pseudomonadati</taxon>
        <taxon>Pseudomonadota</taxon>
        <taxon>Alphaproteobacteria</taxon>
        <taxon>Rhodobacterales</taxon>
        <taxon>Rhodobacter group</taxon>
        <taxon>Rhodobacter</taxon>
    </lineage>
</organism>
<accession>A0A0J9E2N0</accession>